<dbReference type="Gene3D" id="3.40.50.2300">
    <property type="match status" value="1"/>
</dbReference>
<dbReference type="InterPro" id="IPR036388">
    <property type="entry name" value="WH-like_DNA-bd_sf"/>
</dbReference>
<dbReference type="Pfam" id="PF00486">
    <property type="entry name" value="Trans_reg_C"/>
    <property type="match status" value="1"/>
</dbReference>
<evidence type="ECO:0000256" key="1">
    <source>
        <dbReference type="ARBA" id="ARBA00023125"/>
    </source>
</evidence>
<dbReference type="InterPro" id="IPR001789">
    <property type="entry name" value="Sig_transdc_resp-reg_receiver"/>
</dbReference>
<dbReference type="Gene3D" id="6.10.250.690">
    <property type="match status" value="1"/>
</dbReference>
<evidence type="ECO:0000256" key="2">
    <source>
        <dbReference type="PROSITE-ProRule" id="PRU00169"/>
    </source>
</evidence>
<evidence type="ECO:0000313" key="6">
    <source>
        <dbReference type="EMBL" id="MDH0126624.1"/>
    </source>
</evidence>
<evidence type="ECO:0000313" key="7">
    <source>
        <dbReference type="Proteomes" id="UP001158087"/>
    </source>
</evidence>
<dbReference type="SUPFAM" id="SSF52172">
    <property type="entry name" value="CheY-like"/>
    <property type="match status" value="1"/>
</dbReference>
<reference evidence="6" key="1">
    <citation type="submission" date="2022-09" db="EMBL/GenBank/DDBJ databases">
        <title>Intensive care unit water sources are persistently colonized with multi-drug resistant bacteria and are the site of extensive horizontal gene transfer of antibiotic resistance genes.</title>
        <authorList>
            <person name="Diorio-Toth L."/>
        </authorList>
    </citation>
    <scope>NUCLEOTIDE SEQUENCE</scope>
    <source>
        <strain evidence="6">GD04153</strain>
    </source>
</reference>
<gene>
    <name evidence="6" type="ORF">N7376_21855</name>
</gene>
<keyword evidence="2" id="KW-0597">Phosphoprotein</keyword>
<name>A0AA42KP71_9HYPH</name>
<dbReference type="Proteomes" id="UP001158087">
    <property type="component" value="Unassembled WGS sequence"/>
</dbReference>
<dbReference type="PROSITE" id="PS50110">
    <property type="entry name" value="RESPONSE_REGULATORY"/>
    <property type="match status" value="1"/>
</dbReference>
<dbReference type="InterPro" id="IPR039420">
    <property type="entry name" value="WalR-like"/>
</dbReference>
<dbReference type="PANTHER" id="PTHR48111:SF36">
    <property type="entry name" value="TRANSCRIPTIONAL REGULATORY PROTEIN CUTR"/>
    <property type="match status" value="1"/>
</dbReference>
<accession>A0AA42KP71</accession>
<feature type="modified residue" description="4-aspartylphosphate" evidence="2">
    <location>
        <position position="51"/>
    </location>
</feature>
<dbReference type="AlphaFoldDB" id="A0AA42KP71"/>
<dbReference type="SMART" id="SM00862">
    <property type="entry name" value="Trans_reg_C"/>
    <property type="match status" value="1"/>
</dbReference>
<organism evidence="6 7">
    <name type="scientific">Brucella intermedia GD04153</name>
    <dbReference type="NCBI Taxonomy" id="2975438"/>
    <lineage>
        <taxon>Bacteria</taxon>
        <taxon>Pseudomonadati</taxon>
        <taxon>Pseudomonadota</taxon>
        <taxon>Alphaproteobacteria</taxon>
        <taxon>Hyphomicrobiales</taxon>
        <taxon>Brucellaceae</taxon>
        <taxon>Brucella/Ochrobactrum group</taxon>
        <taxon>Brucella</taxon>
    </lineage>
</organism>
<dbReference type="PANTHER" id="PTHR48111">
    <property type="entry name" value="REGULATOR OF RPOS"/>
    <property type="match status" value="1"/>
</dbReference>
<dbReference type="SMART" id="SM00448">
    <property type="entry name" value="REC"/>
    <property type="match status" value="1"/>
</dbReference>
<protein>
    <submittedName>
        <fullName evidence="6">Response regulator transcription factor</fullName>
    </submittedName>
</protein>
<keyword evidence="1 3" id="KW-0238">DNA-binding</keyword>
<dbReference type="Pfam" id="PF00072">
    <property type="entry name" value="Response_reg"/>
    <property type="match status" value="1"/>
</dbReference>
<dbReference type="InterPro" id="IPR001867">
    <property type="entry name" value="OmpR/PhoB-type_DNA-bd"/>
</dbReference>
<dbReference type="EMBL" id="JAODYY010000014">
    <property type="protein sequence ID" value="MDH0126624.1"/>
    <property type="molecule type" value="Genomic_DNA"/>
</dbReference>
<dbReference type="GO" id="GO:0000976">
    <property type="term" value="F:transcription cis-regulatory region binding"/>
    <property type="evidence" value="ECO:0007669"/>
    <property type="project" value="TreeGrafter"/>
</dbReference>
<evidence type="ECO:0000256" key="3">
    <source>
        <dbReference type="PROSITE-ProRule" id="PRU01091"/>
    </source>
</evidence>
<evidence type="ECO:0000259" key="4">
    <source>
        <dbReference type="PROSITE" id="PS50110"/>
    </source>
</evidence>
<dbReference type="Gene3D" id="1.10.10.10">
    <property type="entry name" value="Winged helix-like DNA-binding domain superfamily/Winged helix DNA-binding domain"/>
    <property type="match status" value="1"/>
</dbReference>
<dbReference type="PROSITE" id="PS51755">
    <property type="entry name" value="OMPR_PHOB"/>
    <property type="match status" value="1"/>
</dbReference>
<dbReference type="GO" id="GO:0005829">
    <property type="term" value="C:cytosol"/>
    <property type="evidence" value="ECO:0007669"/>
    <property type="project" value="TreeGrafter"/>
</dbReference>
<feature type="domain" description="OmpR/PhoB-type" evidence="5">
    <location>
        <begin position="124"/>
        <end position="222"/>
    </location>
</feature>
<feature type="domain" description="Response regulatory" evidence="4">
    <location>
        <begin position="2"/>
        <end position="116"/>
    </location>
</feature>
<comment type="caution">
    <text evidence="6">The sequence shown here is derived from an EMBL/GenBank/DDBJ whole genome shotgun (WGS) entry which is preliminary data.</text>
</comment>
<evidence type="ECO:0000259" key="5">
    <source>
        <dbReference type="PROSITE" id="PS51755"/>
    </source>
</evidence>
<dbReference type="GO" id="GO:0032993">
    <property type="term" value="C:protein-DNA complex"/>
    <property type="evidence" value="ECO:0007669"/>
    <property type="project" value="TreeGrafter"/>
</dbReference>
<dbReference type="GO" id="GO:0000156">
    <property type="term" value="F:phosphorelay response regulator activity"/>
    <property type="evidence" value="ECO:0007669"/>
    <property type="project" value="TreeGrafter"/>
</dbReference>
<sequence>MRILVVEDERELASMLEQVLTSQNMVADTVATCAEAEHMLAEDCYDAVILDRRLPDGDGLSVLRRLRGRGSSIPVLVLTANGDLPDRIHGLDSGADDYLGKPFAFDELMARLRAILRRNGDVRPDIVRLGRVSFDFIAREAFVGETPLSMPRRELLVLEALMRRKGRMVQRPVLMEAVFGMNDEVEPNALDTHVSRVRRKLAAAAAGVTLNGVRGVGYLLRETVN</sequence>
<dbReference type="CDD" id="cd17624">
    <property type="entry name" value="REC_OmpR_PmrA-like"/>
    <property type="match status" value="1"/>
</dbReference>
<dbReference type="InterPro" id="IPR011006">
    <property type="entry name" value="CheY-like_superfamily"/>
</dbReference>
<feature type="DNA-binding region" description="OmpR/PhoB-type" evidence="3">
    <location>
        <begin position="124"/>
        <end position="222"/>
    </location>
</feature>
<dbReference type="CDD" id="cd00383">
    <property type="entry name" value="trans_reg_C"/>
    <property type="match status" value="1"/>
</dbReference>
<dbReference type="GO" id="GO:0006355">
    <property type="term" value="P:regulation of DNA-templated transcription"/>
    <property type="evidence" value="ECO:0007669"/>
    <property type="project" value="InterPro"/>
</dbReference>
<proteinExistence type="predicted"/>